<organism evidence="11 12">
    <name type="scientific">Rotavirus A</name>
    <dbReference type="NCBI Taxonomy" id="28875"/>
    <lineage>
        <taxon>Viruses</taxon>
        <taxon>Riboviria</taxon>
        <taxon>Orthornavirae</taxon>
        <taxon>Duplornaviricota</taxon>
        <taxon>Resentoviricetes</taxon>
        <taxon>Reovirales</taxon>
        <taxon>Sedoreoviridae</taxon>
        <taxon>Rotavirus</taxon>
        <taxon>Rotavirus alphagastroenteritidis</taxon>
    </lineage>
</organism>
<feature type="non-terminal residue" evidence="11">
    <location>
        <position position="1"/>
    </location>
</feature>
<evidence type="ECO:0000259" key="9">
    <source>
        <dbReference type="Pfam" id="PF02509"/>
    </source>
</evidence>
<evidence type="ECO:0000313" key="12">
    <source>
        <dbReference type="Proteomes" id="UP000223307"/>
    </source>
</evidence>
<evidence type="ECO:0000256" key="5">
    <source>
        <dbReference type="ARBA" id="ARBA00022842"/>
    </source>
</evidence>
<comment type="cofactor">
    <cofactor evidence="8">
        <name>Mg(2+)</name>
        <dbReference type="ChEBI" id="CHEBI:18420"/>
    </cofactor>
</comment>
<accession>A0A0K0YD58</accession>
<evidence type="ECO:0000256" key="2">
    <source>
        <dbReference type="ARBA" id="ARBA00022741"/>
    </source>
</evidence>
<name>A0A0K0YD58_9REOV</name>
<evidence type="ECO:0000256" key="3">
    <source>
        <dbReference type="ARBA" id="ARBA00022801"/>
    </source>
</evidence>
<feature type="domain" description="Rotavirus non-structural protein 35 N-terminal" evidence="10">
    <location>
        <begin position="17"/>
        <end position="158"/>
    </location>
</feature>
<dbReference type="EMBL" id="KR632627">
    <property type="protein sequence ID" value="AKS48900.1"/>
    <property type="molecule type" value="Genomic_RNA"/>
</dbReference>
<dbReference type="HAMAP" id="MF_04089">
    <property type="entry name" value="ROTA_NSP2"/>
    <property type="match status" value="1"/>
</dbReference>
<dbReference type="InterPro" id="IPR024076">
    <property type="entry name" value="Rotavirus_NSP2_C"/>
</dbReference>
<dbReference type="Gene3D" id="3.90.1400.10">
    <property type="entry name" value="Rotavirus NSP2 fragment, N-terminal domain"/>
    <property type="match status" value="1"/>
</dbReference>
<dbReference type="EC" id="3.6.4.-" evidence="8"/>
<dbReference type="SUPFAM" id="SSF75347">
    <property type="entry name" value="Rotavirus NSP2 fragment, C-terminal domain"/>
    <property type="match status" value="1"/>
</dbReference>
<dbReference type="GO" id="GO:0030430">
    <property type="term" value="C:host cell cytoplasm"/>
    <property type="evidence" value="ECO:0007669"/>
    <property type="project" value="UniProtKB-SubCell"/>
</dbReference>
<dbReference type="InterPro" id="IPR048306">
    <property type="entry name" value="Rota_NS35_C"/>
</dbReference>
<evidence type="ECO:0000256" key="7">
    <source>
        <dbReference type="ARBA" id="ARBA00023200"/>
    </source>
</evidence>
<dbReference type="GO" id="GO:0005524">
    <property type="term" value="F:ATP binding"/>
    <property type="evidence" value="ECO:0007669"/>
    <property type="project" value="UniProtKB-KW"/>
</dbReference>
<evidence type="ECO:0000313" key="11">
    <source>
        <dbReference type="EMBL" id="AKS48900.1"/>
    </source>
</evidence>
<dbReference type="GO" id="GO:0046872">
    <property type="term" value="F:metal ion binding"/>
    <property type="evidence" value="ECO:0007669"/>
    <property type="project" value="UniProtKB-KW"/>
</dbReference>
<keyword evidence="5 8" id="KW-0460">Magnesium</keyword>
<dbReference type="Proteomes" id="UP000223307">
    <property type="component" value="Genome"/>
</dbReference>
<keyword evidence="7 8" id="KW-1035">Host cytoplasm</keyword>
<proteinExistence type="inferred from homology"/>
<protein>
    <recommendedName>
        <fullName evidence="8">Non-structural protein 2</fullName>
        <ecNumber evidence="8">3.6.4.-</ecNumber>
    </recommendedName>
</protein>
<keyword evidence="2 8" id="KW-0547">Nucleotide-binding</keyword>
<evidence type="ECO:0000256" key="4">
    <source>
        <dbReference type="ARBA" id="ARBA00022840"/>
    </source>
</evidence>
<comment type="similarity">
    <text evidence="8">Belongs to the rotavirus NSP2 family.</text>
</comment>
<comment type="subcellular location">
    <subcellularLocation>
        <location evidence="8">Host cytoplasm</location>
    </subcellularLocation>
</comment>
<evidence type="ECO:0000256" key="6">
    <source>
        <dbReference type="ARBA" id="ARBA00022884"/>
    </source>
</evidence>
<keyword evidence="1 8" id="KW-0479">Metal-binding</keyword>
<dbReference type="GO" id="GO:0019079">
    <property type="term" value="P:viral genome replication"/>
    <property type="evidence" value="ECO:0007669"/>
    <property type="project" value="InterPro"/>
</dbReference>
<dbReference type="GO" id="GO:0017111">
    <property type="term" value="F:ribonucleoside triphosphate phosphatase activity"/>
    <property type="evidence" value="ECO:0007669"/>
    <property type="project" value="InterPro"/>
</dbReference>
<keyword evidence="4" id="KW-0067">ATP-binding</keyword>
<feature type="domain" description="Rotavirus non-structural protein 35 C-terminal" evidence="9">
    <location>
        <begin position="159"/>
        <end position="331"/>
    </location>
</feature>
<dbReference type="SUPFAM" id="SSF75574">
    <property type="entry name" value="Rotavirus NSP2 fragment, N-terminal domain"/>
    <property type="match status" value="1"/>
</dbReference>
<dbReference type="Gene3D" id="3.30.428.20">
    <property type="entry name" value="Rotavirus NSP2 fragment, C-terminal domain"/>
    <property type="match status" value="1"/>
</dbReference>
<keyword evidence="6 8" id="KW-0694">RNA-binding</keyword>
<dbReference type="InterPro" id="IPR024068">
    <property type="entry name" value="Rotavirus_NSP2_N"/>
</dbReference>
<sequence length="332" mass="38236">AFKASQSPFEPCGVAMAELACFCYPHLENDSYRFIPFNSLAIKCMLTSKVDKRDLDKFYNSIVYGIAPPPQFKKRYNTNDNSRGMNYETEMFTKVAVLICEALNSLKITQSDVASILSRVVSVRHLENLVIRKENHQDVLFHSKDLMIKSVLIAIGQSKEIETTATAEGGEIVFQNAAFTMWKLTYLNHQLMPILDQNFVEYKITLNEDKPISDTYVKELVSELRWQYNKFAAITHGKGHYRVVKYSSVANHADRVYATFKNNNKHNIGSDFNLLDQRIIWQNWYAFTSSMKQGNTLEVCKKLLFQKMKQDKNQFKGLSTDRKMDEVSQIGI</sequence>
<dbReference type="Pfam" id="PF21067">
    <property type="entry name" value="Rota_NS35_N"/>
    <property type="match status" value="1"/>
</dbReference>
<comment type="function">
    <text evidence="8">Participates in replication and packaging of the viral genome. Plays a crucial role, together with NSP5, in the formation of virus factories (viroplasms) which are large inclusions in the host cytoplasm where replication intermediates are assembled and viral RNA replication takes place. Displays ssRNA binding, NTPase, RNA triphosphatase (RTPase) and ATP-independent helix-unwinding activities. The unwinding activity may prepare and organize plus-strand RNAs for packaging and replication by removing interfering secondary structures. The RTPase activity plays a role in the removal of the gamma-phosphate from the rotavirus RNA minus strands of dsRNA genome segments.</text>
</comment>
<comment type="subunit">
    <text evidence="8">Homooctamer. Interacts with VP1; this interaction is weak. Interacts with NSP5; this interaction leads to up-regulation of NSP5 phosphorylation and formation of viral factories.</text>
</comment>
<keyword evidence="3 8" id="KW-0378">Hydrolase</keyword>
<dbReference type="Pfam" id="PF02509">
    <property type="entry name" value="Rota_NS35_C"/>
    <property type="match status" value="1"/>
</dbReference>
<evidence type="ECO:0000256" key="1">
    <source>
        <dbReference type="ARBA" id="ARBA00022723"/>
    </source>
</evidence>
<dbReference type="InterPro" id="IPR048573">
    <property type="entry name" value="Rota_NS35_N"/>
</dbReference>
<reference evidence="11 12" key="1">
    <citation type="journal article" date="2015" name="Infect. Genet. Evol.">
        <title>Identification of a multi-reassortant G12P[9] rotavirus with novel VP1, VP2, VP3 and NSP2 genotypes in a child with acute gastroenteritis.</title>
        <authorList>
            <person name="De Grazia S."/>
            <person name="Giammanco G.M."/>
            <person name="Doro R."/>
            <person name="Bonura F."/>
            <person name="Marton S."/>
            <person name="Cascio A."/>
            <person name="Martella V."/>
            <person name="Banyai K."/>
        </authorList>
    </citation>
    <scope>NUCLEOTIDE SEQUENCE [LARGE SCALE GENOMIC DNA]</scope>
    <source>
        <strain evidence="12">human-wt/ITA/ME848/12/2012/G12P9</strain>
    </source>
</reference>
<dbReference type="GO" id="GO:0003723">
    <property type="term" value="F:RNA binding"/>
    <property type="evidence" value="ECO:0007669"/>
    <property type="project" value="UniProtKB-KW"/>
</dbReference>
<dbReference type="GO" id="GO:0004550">
    <property type="term" value="F:nucleoside diphosphate kinase activity"/>
    <property type="evidence" value="ECO:0007669"/>
    <property type="project" value="InterPro"/>
</dbReference>
<evidence type="ECO:0000259" key="10">
    <source>
        <dbReference type="Pfam" id="PF21067"/>
    </source>
</evidence>
<dbReference type="InterPro" id="IPR003668">
    <property type="entry name" value="Rotavirus_NSP2"/>
</dbReference>
<evidence type="ECO:0000256" key="8">
    <source>
        <dbReference type="RuleBase" id="RU364009"/>
    </source>
</evidence>